<evidence type="ECO:0000313" key="1">
    <source>
        <dbReference type="EMBL" id="CRK98482.1"/>
    </source>
</evidence>
<gene>
    <name evidence="1" type="ORF">CLUMA_CG011839</name>
</gene>
<dbReference type="EMBL" id="CVRI01000047">
    <property type="protein sequence ID" value="CRK98482.1"/>
    <property type="molecule type" value="Genomic_DNA"/>
</dbReference>
<protein>
    <submittedName>
        <fullName evidence="1">CLUMA_CG011839, isoform A</fullName>
    </submittedName>
</protein>
<sequence length="64" mass="7615">MLRAFTILFGSLLEKKRRTKKLLRDFWQFSLASVQHKAEQKRLLASSTCFRQVNIWLSSQKEKS</sequence>
<dbReference type="AlphaFoldDB" id="A0A1J1IFF4"/>
<accession>A0A1J1IFF4</accession>
<proteinExistence type="predicted"/>
<reference evidence="1 2" key="1">
    <citation type="submission" date="2015-04" db="EMBL/GenBank/DDBJ databases">
        <authorList>
            <person name="Syromyatnikov M.Y."/>
            <person name="Popov V.N."/>
        </authorList>
    </citation>
    <scope>NUCLEOTIDE SEQUENCE [LARGE SCALE GENOMIC DNA]</scope>
</reference>
<dbReference type="Proteomes" id="UP000183832">
    <property type="component" value="Unassembled WGS sequence"/>
</dbReference>
<keyword evidence="2" id="KW-1185">Reference proteome</keyword>
<organism evidence="1 2">
    <name type="scientific">Clunio marinus</name>
    <dbReference type="NCBI Taxonomy" id="568069"/>
    <lineage>
        <taxon>Eukaryota</taxon>
        <taxon>Metazoa</taxon>
        <taxon>Ecdysozoa</taxon>
        <taxon>Arthropoda</taxon>
        <taxon>Hexapoda</taxon>
        <taxon>Insecta</taxon>
        <taxon>Pterygota</taxon>
        <taxon>Neoptera</taxon>
        <taxon>Endopterygota</taxon>
        <taxon>Diptera</taxon>
        <taxon>Nematocera</taxon>
        <taxon>Chironomoidea</taxon>
        <taxon>Chironomidae</taxon>
        <taxon>Clunio</taxon>
    </lineage>
</organism>
<name>A0A1J1IFF4_9DIPT</name>
<evidence type="ECO:0000313" key="2">
    <source>
        <dbReference type="Proteomes" id="UP000183832"/>
    </source>
</evidence>